<feature type="transmembrane region" description="Helical" evidence="2">
    <location>
        <begin position="69"/>
        <end position="90"/>
    </location>
</feature>
<evidence type="ECO:0000256" key="1">
    <source>
        <dbReference type="SAM" id="MobiDB-lite"/>
    </source>
</evidence>
<evidence type="ECO:0000256" key="2">
    <source>
        <dbReference type="SAM" id="Phobius"/>
    </source>
</evidence>
<feature type="compositionally biased region" description="Polar residues" evidence="1">
    <location>
        <begin position="141"/>
        <end position="161"/>
    </location>
</feature>
<dbReference type="EMBL" id="KY684108">
    <property type="protein sequence ID" value="ARF11516.1"/>
    <property type="molecule type" value="Genomic_DNA"/>
</dbReference>
<sequence length="205" mass="22129">MSSNIDNESMENQVIMTESDKDNELLKNQQSEASPNIVEPMEEVIARRTEMIMTTQEEVPKSFWHKYKVIIILLIVVVLIGVGVGIYLYMESKHELSSDVKVESGEAIKILKVESEIPSTTSPAVTETLKSPSPGVEAASPSPTSANADVSPKNLSATSSGPAVEVAPKIPGAEEAKQVGGWYNSINSSSASLTSDVPFLSLFRF</sequence>
<feature type="compositionally biased region" description="Polar residues" evidence="1">
    <location>
        <begin position="121"/>
        <end position="131"/>
    </location>
</feature>
<organism evidence="3">
    <name type="scientific">Klosneuvirus KNV1</name>
    <dbReference type="NCBI Taxonomy" id="1977640"/>
    <lineage>
        <taxon>Viruses</taxon>
        <taxon>Varidnaviria</taxon>
        <taxon>Bamfordvirae</taxon>
        <taxon>Nucleocytoviricota</taxon>
        <taxon>Megaviricetes</taxon>
        <taxon>Imitervirales</taxon>
        <taxon>Mimiviridae</taxon>
        <taxon>Klosneuvirinae</taxon>
        <taxon>Klosneuvirus</taxon>
    </lineage>
</organism>
<feature type="region of interest" description="Disordered" evidence="1">
    <location>
        <begin position="121"/>
        <end position="169"/>
    </location>
</feature>
<name>A0A1V0SIG1_9VIRU</name>
<keyword evidence="2" id="KW-1133">Transmembrane helix</keyword>
<proteinExistence type="predicted"/>
<accession>A0A1V0SIG1</accession>
<reference evidence="3" key="1">
    <citation type="journal article" date="2017" name="Science">
        <title>Giant viruses with an expanded complement of translation system components.</title>
        <authorList>
            <person name="Schulz F."/>
            <person name="Yutin N."/>
            <person name="Ivanova N.N."/>
            <person name="Ortega D.R."/>
            <person name="Lee T.K."/>
            <person name="Vierheilig J."/>
            <person name="Daims H."/>
            <person name="Horn M."/>
            <person name="Wagner M."/>
            <person name="Jensen G.J."/>
            <person name="Kyrpides N.C."/>
            <person name="Koonin E.V."/>
            <person name="Woyke T."/>
        </authorList>
    </citation>
    <scope>NUCLEOTIDE SEQUENCE</scope>
    <source>
        <strain evidence="3">KNV1</strain>
    </source>
</reference>
<keyword evidence="2" id="KW-0472">Membrane</keyword>
<keyword evidence="2" id="KW-0812">Transmembrane</keyword>
<evidence type="ECO:0000313" key="3">
    <source>
        <dbReference type="EMBL" id="ARF11516.1"/>
    </source>
</evidence>
<gene>
    <name evidence="3" type="ORF">Klosneuvirus_1_373</name>
</gene>
<protein>
    <submittedName>
        <fullName evidence="3">Uncharacterized protein</fullName>
    </submittedName>
</protein>